<evidence type="ECO:0000313" key="9">
    <source>
        <dbReference type="Proteomes" id="UP000598633"/>
    </source>
</evidence>
<keyword evidence="3 4" id="KW-0648">Protein biosynthesis</keyword>
<dbReference type="FunFam" id="3.30.160.20:FF:000004">
    <property type="entry name" value="Peptide chain release factor 1"/>
    <property type="match status" value="1"/>
</dbReference>
<dbReference type="Pfam" id="PF03462">
    <property type="entry name" value="PCRF"/>
    <property type="match status" value="1"/>
</dbReference>
<dbReference type="GO" id="GO:0016149">
    <property type="term" value="F:translation release factor activity, codon specific"/>
    <property type="evidence" value="ECO:0007669"/>
    <property type="project" value="UniProtKB-UniRule"/>
</dbReference>
<reference evidence="8 9" key="1">
    <citation type="submission" date="2020-08" db="EMBL/GenBank/DDBJ databases">
        <title>Acidobacteriota in marine sediments use diverse sulfur dissimilation pathways.</title>
        <authorList>
            <person name="Wasmund K."/>
        </authorList>
    </citation>
    <scope>NUCLEOTIDE SEQUENCE [LARGE SCALE GENOMIC DNA]</scope>
    <source>
        <strain evidence="8">MAG AM3-A</strain>
    </source>
</reference>
<dbReference type="Gene3D" id="1.20.58.410">
    <property type="entry name" value="Release factor"/>
    <property type="match status" value="1"/>
</dbReference>
<sequence length="369" mass="42032">MLEELIQTGEAEMERIQRLRGYFDEDSLREQLAEVDIEAQDPDIWSDQDRARQVMSRRSQLQQQVSTSESLIEAHEELEVLMEMAREGEDGADTELGAALHRISPQLDRVELTAKMTGEHDASNAFIEIHPGAGGTESQDWAQMLERLYLRWAERRGFTTELMDEQPGEEAGIKGATLLIKGPYAYGNLRSENGVHRLVRISPFDSQSRRHTSFASAHVYPEVDDNVDLDIPEKDIRIDRYCSSGPGGQGVNTTYSAVRVVHEPTGVIVTCQNERSQIKNLASAMKVLKARIYELEMQKREEEMDKLKGPKKDISWGNQIRSYVLQPYRMVKDLRTEHEVGNADRVLDGDIDDFIEAFLHWNAQQEATQ</sequence>
<comment type="subcellular location">
    <subcellularLocation>
        <location evidence="4">Cytoplasm</location>
    </subcellularLocation>
</comment>
<dbReference type="InterPro" id="IPR005139">
    <property type="entry name" value="PCRF"/>
</dbReference>
<dbReference type="NCBIfam" id="TIGR00020">
    <property type="entry name" value="prfB"/>
    <property type="match status" value="1"/>
</dbReference>
<dbReference type="PANTHER" id="PTHR43116">
    <property type="entry name" value="PEPTIDE CHAIN RELEASE FACTOR 2"/>
    <property type="match status" value="1"/>
</dbReference>
<keyword evidence="2 4" id="KW-0488">Methylation</keyword>
<dbReference type="InterPro" id="IPR045853">
    <property type="entry name" value="Pep_chain_release_fac_I_sf"/>
</dbReference>
<dbReference type="AlphaFoldDB" id="A0A8J6XWB2"/>
<dbReference type="SMART" id="SM00937">
    <property type="entry name" value="PCRF"/>
    <property type="match status" value="1"/>
</dbReference>
<comment type="PTM">
    <text evidence="4">Methylated by PrmC. Methylation increases the termination efficiency of RF2.</text>
</comment>
<feature type="domain" description="Peptide chain release factor" evidence="7">
    <location>
        <begin position="83"/>
        <end position="192"/>
    </location>
</feature>
<comment type="function">
    <text evidence="4">Peptide chain release factor 2 directs the termination of translation in response to the peptide chain termination codons UGA and UAA.</text>
</comment>
<name>A0A8J6XWB2_9BACT</name>
<dbReference type="SUPFAM" id="SSF75620">
    <property type="entry name" value="Release factor"/>
    <property type="match status" value="1"/>
</dbReference>
<keyword evidence="4" id="KW-0963">Cytoplasm</keyword>
<dbReference type="GO" id="GO:0005737">
    <property type="term" value="C:cytoplasm"/>
    <property type="evidence" value="ECO:0007669"/>
    <property type="project" value="UniProtKB-SubCell"/>
</dbReference>
<evidence type="ECO:0000256" key="4">
    <source>
        <dbReference type="HAMAP-Rule" id="MF_00094"/>
    </source>
</evidence>
<dbReference type="EMBL" id="JACXWA010000016">
    <property type="protein sequence ID" value="MBD3869982.1"/>
    <property type="molecule type" value="Genomic_DNA"/>
</dbReference>
<comment type="caution">
    <text evidence="8">The sequence shown here is derived from an EMBL/GenBank/DDBJ whole genome shotgun (WGS) entry which is preliminary data.</text>
</comment>
<dbReference type="PANTHER" id="PTHR43116:SF3">
    <property type="entry name" value="CLASS I PEPTIDE CHAIN RELEASE FACTOR"/>
    <property type="match status" value="1"/>
</dbReference>
<dbReference type="Proteomes" id="UP000598633">
    <property type="component" value="Unassembled WGS sequence"/>
</dbReference>
<evidence type="ECO:0000256" key="1">
    <source>
        <dbReference type="ARBA" id="ARBA00010835"/>
    </source>
</evidence>
<dbReference type="Pfam" id="PF00472">
    <property type="entry name" value="RF-1"/>
    <property type="match status" value="1"/>
</dbReference>
<feature type="modified residue" description="N5-methylglutamine" evidence="4">
    <location>
        <position position="249"/>
    </location>
</feature>
<organism evidence="8 9">
    <name type="scientific">Candidatus Sulfomarinibacter kjeldsenii</name>
    <dbReference type="NCBI Taxonomy" id="2885994"/>
    <lineage>
        <taxon>Bacteria</taxon>
        <taxon>Pseudomonadati</taxon>
        <taxon>Acidobacteriota</taxon>
        <taxon>Thermoanaerobaculia</taxon>
        <taxon>Thermoanaerobaculales</taxon>
        <taxon>Candidatus Sulfomarinibacteraceae</taxon>
        <taxon>Candidatus Sulfomarinibacter</taxon>
    </lineage>
</organism>
<evidence type="ECO:0000256" key="2">
    <source>
        <dbReference type="ARBA" id="ARBA00022481"/>
    </source>
</evidence>
<gene>
    <name evidence="4 8" type="primary">prfB</name>
    <name evidence="8" type="ORF">IFJ97_01315</name>
</gene>
<dbReference type="InterPro" id="IPR004374">
    <property type="entry name" value="PrfB"/>
</dbReference>
<dbReference type="Gene3D" id="3.30.70.1660">
    <property type="match status" value="1"/>
</dbReference>
<dbReference type="HAMAP" id="MF_00094">
    <property type="entry name" value="Rel_fac_2"/>
    <property type="match status" value="1"/>
</dbReference>
<evidence type="ECO:0000256" key="6">
    <source>
        <dbReference type="SAM" id="Coils"/>
    </source>
</evidence>
<evidence type="ECO:0000256" key="3">
    <source>
        <dbReference type="ARBA" id="ARBA00022917"/>
    </source>
</evidence>
<accession>A0A8J6XWB2</accession>
<dbReference type="InterPro" id="IPR000352">
    <property type="entry name" value="Pep_chain_release_fac_I"/>
</dbReference>
<evidence type="ECO:0000313" key="8">
    <source>
        <dbReference type="EMBL" id="MBD3869982.1"/>
    </source>
</evidence>
<evidence type="ECO:0000256" key="5">
    <source>
        <dbReference type="NCBIfam" id="TIGR00020"/>
    </source>
</evidence>
<protein>
    <recommendedName>
        <fullName evidence="4 5">Peptide chain release factor 2</fullName>
        <shortName evidence="4">RF-2</shortName>
    </recommendedName>
</protein>
<comment type="similarity">
    <text evidence="1 4">Belongs to the prokaryotic/mitochondrial release factor family.</text>
</comment>
<feature type="coiled-coil region" evidence="6">
    <location>
        <begin position="271"/>
        <end position="305"/>
    </location>
</feature>
<proteinExistence type="inferred from homology"/>
<dbReference type="Gene3D" id="3.30.160.20">
    <property type="match status" value="1"/>
</dbReference>
<keyword evidence="6" id="KW-0175">Coiled coil</keyword>
<evidence type="ECO:0000259" key="7">
    <source>
        <dbReference type="SMART" id="SM00937"/>
    </source>
</evidence>